<dbReference type="GO" id="GO:0006310">
    <property type="term" value="P:DNA recombination"/>
    <property type="evidence" value="ECO:0007669"/>
    <property type="project" value="UniProtKB-KW"/>
</dbReference>
<dbReference type="InterPro" id="IPR010998">
    <property type="entry name" value="Integrase_recombinase_N"/>
</dbReference>
<proteinExistence type="inferred from homology"/>
<comment type="caution">
    <text evidence="9">The sequence shown here is derived from an EMBL/GenBank/DDBJ whole genome shotgun (WGS) entry which is preliminary data.</text>
</comment>
<dbReference type="GO" id="GO:0015074">
    <property type="term" value="P:DNA integration"/>
    <property type="evidence" value="ECO:0007669"/>
    <property type="project" value="UniProtKB-KW"/>
</dbReference>
<reference evidence="9 10" key="1">
    <citation type="journal article" date="2018" name="Nat. Biotechnol.">
        <title>A standardized bacterial taxonomy based on genome phylogeny substantially revises the tree of life.</title>
        <authorList>
            <person name="Parks D.H."/>
            <person name="Chuvochina M."/>
            <person name="Waite D.W."/>
            <person name="Rinke C."/>
            <person name="Skarshewski A."/>
            <person name="Chaumeil P.A."/>
            <person name="Hugenholtz P."/>
        </authorList>
    </citation>
    <scope>NUCLEOTIDE SEQUENCE [LARGE SCALE GENOMIC DNA]</scope>
    <source>
        <strain evidence="9">UBA9380</strain>
    </source>
</reference>
<evidence type="ECO:0000256" key="4">
    <source>
        <dbReference type="ARBA" id="ARBA00023172"/>
    </source>
</evidence>
<dbReference type="CDD" id="cd00801">
    <property type="entry name" value="INT_P4_C"/>
    <property type="match status" value="1"/>
</dbReference>
<evidence type="ECO:0000256" key="3">
    <source>
        <dbReference type="ARBA" id="ARBA00023125"/>
    </source>
</evidence>
<dbReference type="PROSITE" id="PS51900">
    <property type="entry name" value="CB"/>
    <property type="match status" value="1"/>
</dbReference>
<dbReference type="InterPro" id="IPR044068">
    <property type="entry name" value="CB"/>
</dbReference>
<evidence type="ECO:0000313" key="10">
    <source>
        <dbReference type="Proteomes" id="UP000263489"/>
    </source>
</evidence>
<dbReference type="InterPro" id="IPR050808">
    <property type="entry name" value="Phage_Integrase"/>
</dbReference>
<evidence type="ECO:0000259" key="7">
    <source>
        <dbReference type="PROSITE" id="PS51898"/>
    </source>
</evidence>
<dbReference type="Gene3D" id="1.10.150.130">
    <property type="match status" value="1"/>
</dbReference>
<dbReference type="Pfam" id="PF22022">
    <property type="entry name" value="Phage_int_M"/>
    <property type="match status" value="1"/>
</dbReference>
<gene>
    <name evidence="9" type="ORF">DC045_14330</name>
</gene>
<dbReference type="Gene3D" id="3.30.160.390">
    <property type="entry name" value="Integrase, DNA-binding domain"/>
    <property type="match status" value="1"/>
</dbReference>
<feature type="compositionally biased region" description="Basic and acidic residues" evidence="6">
    <location>
        <begin position="1"/>
        <end position="21"/>
    </location>
</feature>
<dbReference type="Gene3D" id="1.10.443.10">
    <property type="entry name" value="Intergrase catalytic core"/>
    <property type="match status" value="1"/>
</dbReference>
<sequence length="421" mass="47340">MARETNKLTDKMVKAAKPEGQKRRKLADGGGLTLVVKPESKVWWFRYRFGGKEKVFSLGSYPEVTLKEAREGRDKARKLLAQKKDPVTHRRSEGAKNLSAASNTFKAVAEDWLKLQKGQLQDSTIDVTRNRLTNWIYPHLGTMPITEIEPPLVLQVLRKIETKGKHETAHRMRQRISQIYRFAISEGRASRDPAADLRGLLKAVPAQNRAAITKPDELGGLLRAIEAYSGQPATCAALQLAPMLFLRPGELRKAVWDEIDLKAGIWIVPGDRMKGTLKAKRAGQVPDHKIPLPRQAIEILKPLKQLTGKRPFVFESIKPGRPLSENTINTALRSMGYDSEMMVGHGFRATASTLLHEMGWPPEVIELQLAHRQRNQVAAAYNRSARIEERTAMMQQWADYLDNLKKGGKVVPFKATGQQNQ</sequence>
<evidence type="ECO:0000256" key="6">
    <source>
        <dbReference type="SAM" id="MobiDB-lite"/>
    </source>
</evidence>
<name>A0A352IVH5_9GAMM</name>
<dbReference type="Pfam" id="PF00589">
    <property type="entry name" value="Phage_integrase"/>
    <property type="match status" value="1"/>
</dbReference>
<dbReference type="AlphaFoldDB" id="A0A352IVH5"/>
<feature type="domain" description="Tyr recombinase" evidence="7">
    <location>
        <begin position="207"/>
        <end position="394"/>
    </location>
</feature>
<protein>
    <submittedName>
        <fullName evidence="9">Integrase</fullName>
    </submittedName>
</protein>
<dbReference type="InterPro" id="IPR002104">
    <property type="entry name" value="Integrase_catalytic"/>
</dbReference>
<dbReference type="InterPro" id="IPR013762">
    <property type="entry name" value="Integrase-like_cat_sf"/>
</dbReference>
<dbReference type="EMBL" id="DNNA01000229">
    <property type="protein sequence ID" value="HBC35458.1"/>
    <property type="molecule type" value="Genomic_DNA"/>
</dbReference>
<evidence type="ECO:0000256" key="5">
    <source>
        <dbReference type="PROSITE-ProRule" id="PRU01248"/>
    </source>
</evidence>
<feature type="region of interest" description="Disordered" evidence="6">
    <location>
        <begin position="1"/>
        <end position="26"/>
    </location>
</feature>
<keyword evidence="4" id="KW-0233">DNA recombination</keyword>
<keyword evidence="2" id="KW-0229">DNA integration</keyword>
<keyword evidence="3 5" id="KW-0238">DNA-binding</keyword>
<evidence type="ECO:0000259" key="8">
    <source>
        <dbReference type="PROSITE" id="PS51900"/>
    </source>
</evidence>
<dbReference type="SUPFAM" id="SSF56349">
    <property type="entry name" value="DNA breaking-rejoining enzymes"/>
    <property type="match status" value="1"/>
</dbReference>
<organism evidence="9 10">
    <name type="scientific">Marinobacter adhaerens</name>
    <dbReference type="NCBI Taxonomy" id="1033846"/>
    <lineage>
        <taxon>Bacteria</taxon>
        <taxon>Pseudomonadati</taxon>
        <taxon>Pseudomonadota</taxon>
        <taxon>Gammaproteobacteria</taxon>
        <taxon>Pseudomonadales</taxon>
        <taxon>Marinobacteraceae</taxon>
        <taxon>Marinobacter</taxon>
    </lineage>
</organism>
<evidence type="ECO:0000256" key="1">
    <source>
        <dbReference type="ARBA" id="ARBA00008857"/>
    </source>
</evidence>
<accession>A0A352IVH5</accession>
<evidence type="ECO:0000313" key="9">
    <source>
        <dbReference type="EMBL" id="HBC35458.1"/>
    </source>
</evidence>
<dbReference type="InterPro" id="IPR025166">
    <property type="entry name" value="Integrase_DNA_bind_dom"/>
</dbReference>
<dbReference type="Pfam" id="PF13356">
    <property type="entry name" value="Arm-DNA-bind_3"/>
    <property type="match status" value="1"/>
</dbReference>
<feature type="domain" description="Core-binding (CB)" evidence="8">
    <location>
        <begin position="103"/>
        <end position="184"/>
    </location>
</feature>
<dbReference type="Proteomes" id="UP000263489">
    <property type="component" value="Unassembled WGS sequence"/>
</dbReference>
<dbReference type="InterPro" id="IPR053876">
    <property type="entry name" value="Phage_int_M"/>
</dbReference>
<dbReference type="GO" id="GO:0003677">
    <property type="term" value="F:DNA binding"/>
    <property type="evidence" value="ECO:0007669"/>
    <property type="project" value="UniProtKB-UniRule"/>
</dbReference>
<dbReference type="PANTHER" id="PTHR30629:SF2">
    <property type="entry name" value="PROPHAGE INTEGRASE INTS-RELATED"/>
    <property type="match status" value="1"/>
</dbReference>
<dbReference type="InterPro" id="IPR038488">
    <property type="entry name" value="Integrase_DNA-bd_sf"/>
</dbReference>
<dbReference type="PANTHER" id="PTHR30629">
    <property type="entry name" value="PROPHAGE INTEGRASE"/>
    <property type="match status" value="1"/>
</dbReference>
<evidence type="ECO:0000256" key="2">
    <source>
        <dbReference type="ARBA" id="ARBA00022908"/>
    </source>
</evidence>
<dbReference type="InterPro" id="IPR011010">
    <property type="entry name" value="DNA_brk_join_enz"/>
</dbReference>
<comment type="similarity">
    <text evidence="1">Belongs to the 'phage' integrase family.</text>
</comment>
<dbReference type="PROSITE" id="PS51898">
    <property type="entry name" value="TYR_RECOMBINASE"/>
    <property type="match status" value="1"/>
</dbReference>